<evidence type="ECO:0000313" key="4">
    <source>
        <dbReference type="Proteomes" id="UP000075635"/>
    </source>
</evidence>
<keyword evidence="2" id="KW-0732">Signal</keyword>
<evidence type="ECO:0000256" key="2">
    <source>
        <dbReference type="SAM" id="SignalP"/>
    </source>
</evidence>
<protein>
    <submittedName>
        <fullName evidence="3">Glucose dehydrogenase</fullName>
    </submittedName>
</protein>
<dbReference type="PANTHER" id="PTHR33546">
    <property type="entry name" value="LARGE, MULTIFUNCTIONAL SECRETED PROTEIN-RELATED"/>
    <property type="match status" value="1"/>
</dbReference>
<dbReference type="AlphaFoldDB" id="A0A150SGB4"/>
<feature type="signal peptide" evidence="2">
    <location>
        <begin position="1"/>
        <end position="37"/>
    </location>
</feature>
<dbReference type="Proteomes" id="UP000075635">
    <property type="component" value="Unassembled WGS sequence"/>
</dbReference>
<dbReference type="EMBL" id="JEMB01001016">
    <property type="protein sequence ID" value="KYF91494.1"/>
    <property type="molecule type" value="Genomic_DNA"/>
</dbReference>
<name>A0A150SGB4_SORCE</name>
<dbReference type="InterPro" id="IPR011041">
    <property type="entry name" value="Quinoprot_gluc/sorb_DH_b-prop"/>
</dbReference>
<proteinExistence type="predicted"/>
<evidence type="ECO:0000256" key="1">
    <source>
        <dbReference type="SAM" id="MobiDB-lite"/>
    </source>
</evidence>
<accession>A0A150SGB4</accession>
<comment type="caution">
    <text evidence="3">The sequence shown here is derived from an EMBL/GenBank/DDBJ whole genome shotgun (WGS) entry which is preliminary data.</text>
</comment>
<dbReference type="SUPFAM" id="SSF50952">
    <property type="entry name" value="Soluble quinoprotein glucose dehydrogenase"/>
    <property type="match status" value="1"/>
</dbReference>
<reference evidence="3 4" key="1">
    <citation type="submission" date="2014-02" db="EMBL/GenBank/DDBJ databases">
        <title>The small core and large imbalanced accessory genome model reveals a collaborative survival strategy of Sorangium cellulosum strains in nature.</title>
        <authorList>
            <person name="Han K."/>
            <person name="Peng R."/>
            <person name="Blom J."/>
            <person name="Li Y.-Z."/>
        </authorList>
    </citation>
    <scope>NUCLEOTIDE SEQUENCE [LARGE SCALE GENOMIC DNA]</scope>
    <source>
        <strain evidence="3 4">So0011-07</strain>
    </source>
</reference>
<feature type="region of interest" description="Disordered" evidence="1">
    <location>
        <begin position="1"/>
        <end position="20"/>
    </location>
</feature>
<dbReference type="InterPro" id="IPR011042">
    <property type="entry name" value="6-blade_b-propeller_TolB-like"/>
</dbReference>
<organism evidence="3 4">
    <name type="scientific">Sorangium cellulosum</name>
    <name type="common">Polyangium cellulosum</name>
    <dbReference type="NCBI Taxonomy" id="56"/>
    <lineage>
        <taxon>Bacteria</taxon>
        <taxon>Pseudomonadati</taxon>
        <taxon>Myxococcota</taxon>
        <taxon>Polyangia</taxon>
        <taxon>Polyangiales</taxon>
        <taxon>Polyangiaceae</taxon>
        <taxon>Sorangium</taxon>
    </lineage>
</organism>
<dbReference type="Gene3D" id="2.120.10.30">
    <property type="entry name" value="TolB, C-terminal domain"/>
    <property type="match status" value="1"/>
</dbReference>
<dbReference type="PANTHER" id="PTHR33546:SF1">
    <property type="entry name" value="LARGE, MULTIFUNCTIONAL SECRETED PROTEIN"/>
    <property type="match status" value="1"/>
</dbReference>
<feature type="region of interest" description="Disordered" evidence="1">
    <location>
        <begin position="353"/>
        <end position="376"/>
    </location>
</feature>
<feature type="chain" id="PRO_5007568933" evidence="2">
    <location>
        <begin position="38"/>
        <end position="511"/>
    </location>
</feature>
<gene>
    <name evidence="3" type="ORF">BE17_48575</name>
</gene>
<evidence type="ECO:0000313" key="3">
    <source>
        <dbReference type="EMBL" id="KYF91494.1"/>
    </source>
</evidence>
<sequence length="511" mass="53934">MNAQATNRPPPPRSRPRPTRSLTFAPLATLAALAALAAAPGCFSARSSSGGGETTPPAPTRLIRTSDIELPDGYVVEVVATGLNFPTGVTFDDAGQVYVTESGYSYGEVFTTPRLLRVEPGGRTTVVATGKNPPWTGVTWADGAFIVAEGGVTEGGRIIRIAPGGQTQTLVAGLPSFGDHHTNGPVVGPDGFIYFGQGTATNSGIVGEDNYKFGWLKRHPEFHDVPCKDVTLTGAALTTSNPLTPRDKDDKATTGAFVRFGTHTPKGQVIPGKVPCSGAVMRVPVRGGTLNLVAWGFRNPFGLAFSPDGKLFVTDNGYDDRGSRPVWGNADYLWAVTPGTWYGWPDFADGRPVAQDRYAPPGGPTPPALLETPPNRPPQPVALFAVHSSSNGIDISRDPSFGHVGDAFVAQFGDQAPDVGKVLHPVGFKVVRVDLKTGVIRDFAVNRGKDNGPASHLKAGGLERPISVRFDRAGRSLYVVDFGVMLMDERGARPKQGTGALFRITRAASAG</sequence>